<organism evidence="6 7">
    <name type="scientific">Perca flavescens</name>
    <name type="common">American yellow perch</name>
    <name type="synonym">Morone flavescens</name>
    <dbReference type="NCBI Taxonomy" id="8167"/>
    <lineage>
        <taxon>Eukaryota</taxon>
        <taxon>Metazoa</taxon>
        <taxon>Chordata</taxon>
        <taxon>Craniata</taxon>
        <taxon>Vertebrata</taxon>
        <taxon>Euteleostomi</taxon>
        <taxon>Actinopterygii</taxon>
        <taxon>Neopterygii</taxon>
        <taxon>Teleostei</taxon>
        <taxon>Neoteleostei</taxon>
        <taxon>Acanthomorphata</taxon>
        <taxon>Eupercaria</taxon>
        <taxon>Perciformes</taxon>
        <taxon>Percoidei</taxon>
        <taxon>Percidae</taxon>
        <taxon>Percinae</taxon>
        <taxon>Perca</taxon>
    </lineage>
</organism>
<dbReference type="PROSITE" id="PS01159">
    <property type="entry name" value="WW_DOMAIN_1"/>
    <property type="match status" value="1"/>
</dbReference>
<feature type="compositionally biased region" description="Acidic residues" evidence="3">
    <location>
        <begin position="242"/>
        <end position="259"/>
    </location>
</feature>
<evidence type="ECO:0000256" key="1">
    <source>
        <dbReference type="ARBA" id="ARBA00022553"/>
    </source>
</evidence>
<dbReference type="STRING" id="8167.A0A484CXJ6"/>
<dbReference type="SUPFAM" id="SSF50729">
    <property type="entry name" value="PH domain-like"/>
    <property type="match status" value="2"/>
</dbReference>
<feature type="compositionally biased region" description="Polar residues" evidence="3">
    <location>
        <begin position="1"/>
        <end position="20"/>
    </location>
</feature>
<dbReference type="PANTHER" id="PTHR14058:SF11">
    <property type="entry name" value="AMYLOID BETA PRECURSOR PROTEIN BINDING FAMILY B MEMBER 2"/>
    <property type="match status" value="1"/>
</dbReference>
<evidence type="ECO:0000256" key="3">
    <source>
        <dbReference type="SAM" id="MobiDB-lite"/>
    </source>
</evidence>
<evidence type="ECO:0008006" key="8">
    <source>
        <dbReference type="Google" id="ProtNLM"/>
    </source>
</evidence>
<protein>
    <recommendedName>
        <fullName evidence="8">Amyloid beta precursor protein binding family B member 2</fullName>
    </recommendedName>
</protein>
<dbReference type="FunFam" id="2.30.29.30:FF:000019">
    <property type="entry name" value="Amyloid beta (A4) precursor protein-binding, family B, member 1 (Fe65)"/>
    <property type="match status" value="1"/>
</dbReference>
<dbReference type="InterPro" id="IPR036020">
    <property type="entry name" value="WW_dom_sf"/>
</dbReference>
<feature type="compositionally biased region" description="Polar residues" evidence="3">
    <location>
        <begin position="139"/>
        <end position="148"/>
    </location>
</feature>
<dbReference type="PANTHER" id="PTHR14058">
    <property type="entry name" value="AMYLOID BETA A4 PRECURSOR PROTEIN-BINDING FAMILY B"/>
    <property type="match status" value="1"/>
</dbReference>
<dbReference type="GO" id="GO:0005737">
    <property type="term" value="C:cytoplasm"/>
    <property type="evidence" value="ECO:0007669"/>
    <property type="project" value="TreeGrafter"/>
</dbReference>
<dbReference type="SUPFAM" id="SSF51045">
    <property type="entry name" value="WW domain"/>
    <property type="match status" value="1"/>
</dbReference>
<dbReference type="GO" id="GO:0005634">
    <property type="term" value="C:nucleus"/>
    <property type="evidence" value="ECO:0007669"/>
    <property type="project" value="TreeGrafter"/>
</dbReference>
<feature type="compositionally biased region" description="Polar residues" evidence="3">
    <location>
        <begin position="404"/>
        <end position="419"/>
    </location>
</feature>
<feature type="compositionally biased region" description="Low complexity" evidence="3">
    <location>
        <begin position="277"/>
        <end position="288"/>
    </location>
</feature>
<feature type="region of interest" description="Disordered" evidence="3">
    <location>
        <begin position="882"/>
        <end position="905"/>
    </location>
</feature>
<dbReference type="GO" id="GO:0001540">
    <property type="term" value="F:amyloid-beta binding"/>
    <property type="evidence" value="ECO:0007669"/>
    <property type="project" value="InterPro"/>
</dbReference>
<keyword evidence="1" id="KW-0597">Phosphoprotein</keyword>
<reference evidence="6 7" key="1">
    <citation type="submission" date="2019-01" db="EMBL/GenBank/DDBJ databases">
        <title>A chromosome-scale genome assembly of the yellow perch, Perca flavescens.</title>
        <authorList>
            <person name="Feron R."/>
            <person name="Morvezen R."/>
            <person name="Bestin A."/>
            <person name="Haffray P."/>
            <person name="Klopp C."/>
            <person name="Zahm M."/>
            <person name="Cabau C."/>
            <person name="Roques C."/>
            <person name="Donnadieu C."/>
            <person name="Bouchez O."/>
            <person name="Christie M."/>
            <person name="Larson W."/>
            <person name="Guiguen Y."/>
        </authorList>
    </citation>
    <scope>NUCLEOTIDE SEQUENCE [LARGE SCALE GENOMIC DNA]</scope>
    <source>
        <strain evidence="6">YP-PL-M2</strain>
        <tissue evidence="6">Blood</tissue>
    </source>
</reference>
<dbReference type="Gene3D" id="2.30.29.30">
    <property type="entry name" value="Pleckstrin-homology domain (PH domain)/Phosphotyrosine-binding domain (PTB)"/>
    <property type="match status" value="2"/>
</dbReference>
<accession>A0A484CXJ6</accession>
<evidence type="ECO:0000259" key="4">
    <source>
        <dbReference type="PROSITE" id="PS01179"/>
    </source>
</evidence>
<feature type="compositionally biased region" description="Basic and acidic residues" evidence="3">
    <location>
        <begin position="201"/>
        <end position="234"/>
    </location>
</feature>
<gene>
    <name evidence="6" type="ORF">EPR50_G00108270</name>
</gene>
<feature type="compositionally biased region" description="Polar residues" evidence="3">
    <location>
        <begin position="453"/>
        <end position="472"/>
    </location>
</feature>
<feature type="compositionally biased region" description="Polar residues" evidence="3">
    <location>
        <begin position="340"/>
        <end position="350"/>
    </location>
</feature>
<dbReference type="Proteomes" id="UP000295070">
    <property type="component" value="Chromosome 10"/>
</dbReference>
<dbReference type="InterPro" id="IPR006020">
    <property type="entry name" value="PTB/PI_dom"/>
</dbReference>
<feature type="domain" description="PID" evidence="4">
    <location>
        <begin position="587"/>
        <end position="736"/>
    </location>
</feature>
<dbReference type="AlphaFoldDB" id="A0A484CXJ6"/>
<dbReference type="InterPro" id="IPR001202">
    <property type="entry name" value="WW_dom"/>
</dbReference>
<feature type="compositionally biased region" description="Low complexity" evidence="3">
    <location>
        <begin position="315"/>
        <end position="331"/>
    </location>
</feature>
<evidence type="ECO:0000313" key="7">
    <source>
        <dbReference type="Proteomes" id="UP000295070"/>
    </source>
</evidence>
<sequence>MMSVQTPPLSRSGSSPSNVGLANRSGPSTTPPTSLSLRSSYNQLLGRDVIKESMETGSSATLPKSRQRYAMTSVRSAMGISDNLALSSKNQPVTRGRGLPTKSSSSSALYSSSSSSSLFNTNNPKLAKNGANMQRRAESQQLELSRANTEGKIHNDPINNPSSDWLQFGKDNSQLPPFRRRTKSFLEYHGKGWDLDLSWGNKDDKEEKKQQPPPEKEQSSPAKERESQKEEKTTSKQTCQEEKEEVEPVVEEVEEEDDPTPTPRQPLLPVVVEAPLSPTSSSSSTNSPEWVPDHQNHHQNQAPVQVREELCAQVQASPRSPAKPPRSSQPRVIKVELHPNNENQFLQQYPPSSPKQARAAERNTPTRNRAPPALPDPEAVMGLPKVGLRMDLTPETPSEDEDSSWTTLSQETPSPQTPRETADVWSEGDLPPGWREISDSSEVYFWHIPTGTTQYHRPVASGNQHTSPTTEPDTQHDPQQETQDSLKPPNERPSSLISDSSVEPVPSPSGSSSSSSSSTPYDDVTSSGPNLNTTTCTANELKDYPVYPDPSLKAFEGATLRYASLKLNAPAQLETVDLNNTFSDPEGMSFPVRSLGWVEMAEQDLCEGRSSVAVHHCIRQLSYCRRDIRDSAGVWGEGKGMLLVLQDRMLTLVDPDDRSLLHSQPISSIRVWGVGRDHDRDFAYVARDKNTRVLKCHVFRCDTPAAAIATSLHEICSKIMAERKSAKAAASSSSQTGSDVPLQEFPMPKTELVQKFHVLYLGMTSVSRPIGMDIINGAVENLLSSTGKEDWTPVILSIADTTLAVIKEKEEEEEVLVECRVRFLSFMGVGRDVHSFAFIMDTGSQHFQCHVFWCDPNAGSVSEAVQAACVLRYQKCLVARPPSQRAGSSSSPSADTVTRRVTTSVKRGVQSLIDTLKPKKQPSELPQQ</sequence>
<dbReference type="EMBL" id="SCKG01000010">
    <property type="protein sequence ID" value="TDH07682.1"/>
    <property type="molecule type" value="Genomic_DNA"/>
</dbReference>
<name>A0A484CXJ6_PERFV</name>
<feature type="region of interest" description="Disordered" evidence="3">
    <location>
        <begin position="192"/>
        <end position="436"/>
    </location>
</feature>
<feature type="compositionally biased region" description="Low complexity" evidence="3">
    <location>
        <begin position="24"/>
        <end position="40"/>
    </location>
</feature>
<comment type="caution">
    <text evidence="6">The sequence shown here is derived from an EMBL/GenBank/DDBJ whole genome shotgun (WGS) entry which is preliminary data.</text>
</comment>
<dbReference type="FunFam" id="2.20.70.10:FF:000003">
    <property type="entry name" value="amyloid beta A4 precursor protein-binding family B member 2"/>
    <property type="match status" value="1"/>
</dbReference>
<feature type="domain" description="WW" evidence="5">
    <location>
        <begin position="428"/>
        <end position="460"/>
    </location>
</feature>
<dbReference type="CDD" id="cd00201">
    <property type="entry name" value="WW"/>
    <property type="match status" value="1"/>
</dbReference>
<keyword evidence="7" id="KW-1185">Reference proteome</keyword>
<feature type="region of interest" description="Disordered" evidence="3">
    <location>
        <begin position="453"/>
        <end position="536"/>
    </location>
</feature>
<dbReference type="GO" id="GO:0006355">
    <property type="term" value="P:regulation of DNA-templated transcription"/>
    <property type="evidence" value="ECO:0007669"/>
    <property type="project" value="TreeGrafter"/>
</dbReference>
<dbReference type="Gene3D" id="2.20.70.10">
    <property type="match status" value="1"/>
</dbReference>
<dbReference type="InterPro" id="IPR011993">
    <property type="entry name" value="PH-like_dom_sf"/>
</dbReference>
<dbReference type="CDD" id="cd01271">
    <property type="entry name" value="PTB2_Fe65"/>
    <property type="match status" value="1"/>
</dbReference>
<keyword evidence="2" id="KW-0677">Repeat</keyword>
<feature type="compositionally biased region" description="Polar residues" evidence="3">
    <location>
        <begin position="55"/>
        <end position="64"/>
    </location>
</feature>
<feature type="compositionally biased region" description="Polar residues" evidence="3">
    <location>
        <begin position="84"/>
        <end position="93"/>
    </location>
</feature>
<evidence type="ECO:0000259" key="5">
    <source>
        <dbReference type="PROSITE" id="PS50020"/>
    </source>
</evidence>
<dbReference type="PROSITE" id="PS50020">
    <property type="entry name" value="WW_DOMAIN_2"/>
    <property type="match status" value="1"/>
</dbReference>
<dbReference type="CDD" id="cd01272">
    <property type="entry name" value="PTB1_Fe65"/>
    <property type="match status" value="1"/>
</dbReference>
<feature type="compositionally biased region" description="Low complexity" evidence="3">
    <location>
        <begin position="498"/>
        <end position="527"/>
    </location>
</feature>
<dbReference type="PROSITE" id="PS01179">
    <property type="entry name" value="PID"/>
    <property type="match status" value="2"/>
</dbReference>
<proteinExistence type="predicted"/>
<feature type="compositionally biased region" description="Low complexity" evidence="3">
    <location>
        <begin position="103"/>
        <end position="117"/>
    </location>
</feature>
<dbReference type="SMART" id="SM00462">
    <property type="entry name" value="PTB"/>
    <property type="match status" value="2"/>
</dbReference>
<evidence type="ECO:0000256" key="2">
    <source>
        <dbReference type="ARBA" id="ARBA00022737"/>
    </source>
</evidence>
<feature type="region of interest" description="Disordered" evidence="3">
    <location>
        <begin position="1"/>
        <end position="177"/>
    </location>
</feature>
<feature type="domain" description="PID" evidence="4">
    <location>
        <begin position="755"/>
        <end position="882"/>
    </location>
</feature>
<dbReference type="Pfam" id="PF00640">
    <property type="entry name" value="PID"/>
    <property type="match status" value="2"/>
</dbReference>
<feature type="compositionally biased region" description="Polar residues" evidence="3">
    <location>
        <begin position="157"/>
        <end position="175"/>
    </location>
</feature>
<evidence type="ECO:0000313" key="6">
    <source>
        <dbReference type="EMBL" id="TDH07682.1"/>
    </source>
</evidence>
<dbReference type="InterPro" id="IPR039576">
    <property type="entry name" value="APBB1/2/3"/>
</dbReference>
<dbReference type="SMART" id="SM00456">
    <property type="entry name" value="WW"/>
    <property type="match status" value="1"/>
</dbReference>
<dbReference type="FunFam" id="2.30.29.30:FF:000034">
    <property type="entry name" value="amyloid beta A4 precursor protein-binding family B member 2"/>
    <property type="match status" value="1"/>
</dbReference>